<feature type="active site" evidence="10">
    <location>
        <position position="286"/>
    </location>
</feature>
<proteinExistence type="inferred from homology"/>
<evidence type="ECO:0000256" key="3">
    <source>
        <dbReference type="ARBA" id="ARBA00022490"/>
    </source>
</evidence>
<comment type="subunit">
    <text evidence="10">Forms a cyclic heterotetrameric complex composed of two molecules of XerC and two molecules of XerD.</text>
</comment>
<feature type="active site" evidence="10">
    <location>
        <position position="156"/>
    </location>
</feature>
<feature type="domain" description="Tyr recombinase" evidence="12">
    <location>
        <begin position="112"/>
        <end position="308"/>
    </location>
</feature>
<dbReference type="InterPro" id="IPR023009">
    <property type="entry name" value="Tyrosine_recombinase_XerC/XerD"/>
</dbReference>
<dbReference type="InterPro" id="IPR004107">
    <property type="entry name" value="Integrase_SAM-like_N"/>
</dbReference>
<dbReference type="PROSITE" id="PS51900">
    <property type="entry name" value="CB"/>
    <property type="match status" value="1"/>
</dbReference>
<sequence>MSADSNQTWLDRHIDGLRTQRMLSRHTTDNYRRDLNELSEYTKALPGNVAFASVSHFHIRKFASQMHAKGLNARSIARKLSAWRGFFNWLAEHAELASNPVNGVKPPKRSKPLPKALSADDAIRVVAEGRPGKDAQAPDQLCNRAMFELLYSSGLRVSELTSLDVRYIKEDDHVSASWIDFDEQEVHVTGKGNKVRKVPVGKPALQAVAAWLAVRESLVKGEPHALFLTGRGTRMSPRMVQRRLKAHAQALNVPSDVHPHVLRHSFASHLLQSSGDLRAVQEMLGHASIAATQVYTSLDFQRLAQVYDAAHPRARKKS</sequence>
<evidence type="ECO:0000256" key="2">
    <source>
        <dbReference type="ARBA" id="ARBA00006657"/>
    </source>
</evidence>
<dbReference type="InterPro" id="IPR002104">
    <property type="entry name" value="Integrase_catalytic"/>
</dbReference>
<dbReference type="InterPro" id="IPR011931">
    <property type="entry name" value="Recomb_XerC"/>
</dbReference>
<dbReference type="SUPFAM" id="SSF56349">
    <property type="entry name" value="DNA breaking-rejoining enzymes"/>
    <property type="match status" value="1"/>
</dbReference>
<evidence type="ECO:0000256" key="1">
    <source>
        <dbReference type="ARBA" id="ARBA00004496"/>
    </source>
</evidence>
<dbReference type="GO" id="GO:0005737">
    <property type="term" value="C:cytoplasm"/>
    <property type="evidence" value="ECO:0007669"/>
    <property type="project" value="UniProtKB-SubCell"/>
</dbReference>
<evidence type="ECO:0000256" key="4">
    <source>
        <dbReference type="ARBA" id="ARBA00022618"/>
    </source>
</evidence>
<dbReference type="RefSeq" id="WP_119736183.1">
    <property type="nucleotide sequence ID" value="NZ_QYUN01000002.1"/>
</dbReference>
<evidence type="ECO:0000256" key="5">
    <source>
        <dbReference type="ARBA" id="ARBA00022829"/>
    </source>
</evidence>
<feature type="active site" description="O-(3'-phospho-DNA)-tyrosine intermediate" evidence="10">
    <location>
        <position position="295"/>
    </location>
</feature>
<dbReference type="InterPro" id="IPR013762">
    <property type="entry name" value="Integrase-like_cat_sf"/>
</dbReference>
<evidence type="ECO:0000256" key="9">
    <source>
        <dbReference type="ARBA" id="ARBA00023306"/>
    </source>
</evidence>
<reference evidence="14 15" key="1">
    <citation type="submission" date="2018-09" db="EMBL/GenBank/DDBJ databases">
        <authorList>
            <person name="Zhu H."/>
        </authorList>
    </citation>
    <scope>NUCLEOTIDE SEQUENCE [LARGE SCALE GENOMIC DNA]</scope>
    <source>
        <strain evidence="14 15">K2R10-39</strain>
    </source>
</reference>
<protein>
    <recommendedName>
        <fullName evidence="10 11">Tyrosine recombinase XerC</fullName>
    </recommendedName>
</protein>
<feature type="active site" evidence="10">
    <location>
        <position position="191"/>
    </location>
</feature>
<keyword evidence="8 10" id="KW-0233">DNA recombination</keyword>
<comment type="similarity">
    <text evidence="2 10">Belongs to the 'phage' integrase family. XerC subfamily.</text>
</comment>
<dbReference type="NCBIfam" id="TIGR02224">
    <property type="entry name" value="recomb_XerC"/>
    <property type="match status" value="1"/>
</dbReference>
<keyword evidence="15" id="KW-1185">Reference proteome</keyword>
<keyword evidence="3 10" id="KW-0963">Cytoplasm</keyword>
<evidence type="ECO:0000256" key="7">
    <source>
        <dbReference type="ARBA" id="ARBA00023125"/>
    </source>
</evidence>
<dbReference type="HAMAP" id="MF_01808">
    <property type="entry name" value="Recomb_XerC_XerD"/>
    <property type="match status" value="1"/>
</dbReference>
<evidence type="ECO:0000256" key="6">
    <source>
        <dbReference type="ARBA" id="ARBA00022908"/>
    </source>
</evidence>
<evidence type="ECO:0000259" key="13">
    <source>
        <dbReference type="PROSITE" id="PS51900"/>
    </source>
</evidence>
<dbReference type="PANTHER" id="PTHR30349:SF81">
    <property type="entry name" value="TYROSINE RECOMBINASE XERC"/>
    <property type="match status" value="1"/>
</dbReference>
<dbReference type="GO" id="GO:0051301">
    <property type="term" value="P:cell division"/>
    <property type="evidence" value="ECO:0007669"/>
    <property type="project" value="UniProtKB-UniRule"/>
</dbReference>
<dbReference type="AlphaFoldDB" id="A0A418WXJ3"/>
<dbReference type="InterPro" id="IPR011010">
    <property type="entry name" value="DNA_brk_join_enz"/>
</dbReference>
<feature type="domain" description="Core-binding (CB)" evidence="13">
    <location>
        <begin position="1"/>
        <end position="91"/>
    </location>
</feature>
<keyword evidence="9 10" id="KW-0131">Cell cycle</keyword>
<evidence type="ECO:0000256" key="11">
    <source>
        <dbReference type="NCBIfam" id="TIGR02224"/>
    </source>
</evidence>
<keyword evidence="4 10" id="KW-0132">Cell division</keyword>
<accession>A0A418WXJ3</accession>
<dbReference type="GO" id="GO:0009037">
    <property type="term" value="F:tyrosine-based site-specific recombinase activity"/>
    <property type="evidence" value="ECO:0007669"/>
    <property type="project" value="UniProtKB-UniRule"/>
</dbReference>
<gene>
    <name evidence="10 14" type="primary">xerC</name>
    <name evidence="14" type="ORF">D3870_01790</name>
</gene>
<dbReference type="InterPro" id="IPR044068">
    <property type="entry name" value="CB"/>
</dbReference>
<dbReference type="InterPro" id="IPR010998">
    <property type="entry name" value="Integrase_recombinase_N"/>
</dbReference>
<dbReference type="GO" id="GO:0003677">
    <property type="term" value="F:DNA binding"/>
    <property type="evidence" value="ECO:0007669"/>
    <property type="project" value="UniProtKB-UniRule"/>
</dbReference>
<dbReference type="Gene3D" id="1.10.150.130">
    <property type="match status" value="1"/>
</dbReference>
<dbReference type="OrthoDB" id="9801717at2"/>
<dbReference type="GO" id="GO:0007059">
    <property type="term" value="P:chromosome segregation"/>
    <property type="evidence" value="ECO:0007669"/>
    <property type="project" value="UniProtKB-UniRule"/>
</dbReference>
<keyword evidence="5 10" id="KW-0159">Chromosome partition</keyword>
<dbReference type="InterPro" id="IPR050090">
    <property type="entry name" value="Tyrosine_recombinase_XerCD"/>
</dbReference>
<dbReference type="Proteomes" id="UP000285190">
    <property type="component" value="Unassembled WGS sequence"/>
</dbReference>
<dbReference type="Pfam" id="PF02899">
    <property type="entry name" value="Phage_int_SAM_1"/>
    <property type="match status" value="1"/>
</dbReference>
<evidence type="ECO:0000313" key="14">
    <source>
        <dbReference type="EMBL" id="RJG04922.1"/>
    </source>
</evidence>
<evidence type="ECO:0000256" key="10">
    <source>
        <dbReference type="HAMAP-Rule" id="MF_01808"/>
    </source>
</evidence>
<dbReference type="PROSITE" id="PS51898">
    <property type="entry name" value="TYR_RECOMBINASE"/>
    <property type="match status" value="1"/>
</dbReference>
<comment type="caution">
    <text evidence="14">The sequence shown here is derived from an EMBL/GenBank/DDBJ whole genome shotgun (WGS) entry which is preliminary data.</text>
</comment>
<dbReference type="GO" id="GO:0006313">
    <property type="term" value="P:DNA transposition"/>
    <property type="evidence" value="ECO:0007669"/>
    <property type="project" value="UniProtKB-UniRule"/>
</dbReference>
<dbReference type="Gene3D" id="1.10.443.10">
    <property type="entry name" value="Intergrase catalytic core"/>
    <property type="match status" value="1"/>
</dbReference>
<name>A0A418WXJ3_9BURK</name>
<evidence type="ECO:0000256" key="8">
    <source>
        <dbReference type="ARBA" id="ARBA00023172"/>
    </source>
</evidence>
<comment type="function">
    <text evidence="10">Site-specific tyrosine recombinase, which acts by catalyzing the cutting and rejoining of the recombining DNA molecules. The XerC-XerD complex is essential to convert dimers of the bacterial chromosome into monomers to permit their segregation at cell division. It also contributes to the segregational stability of plasmids.</text>
</comment>
<feature type="active site" evidence="10">
    <location>
        <position position="263"/>
    </location>
</feature>
<evidence type="ECO:0000259" key="12">
    <source>
        <dbReference type="PROSITE" id="PS51898"/>
    </source>
</evidence>
<evidence type="ECO:0000313" key="15">
    <source>
        <dbReference type="Proteomes" id="UP000285190"/>
    </source>
</evidence>
<dbReference type="Pfam" id="PF00589">
    <property type="entry name" value="Phage_integrase"/>
    <property type="match status" value="1"/>
</dbReference>
<organism evidence="14 15">
    <name type="scientific">Noviherbaspirillum cavernae</name>
    <dbReference type="NCBI Taxonomy" id="2320862"/>
    <lineage>
        <taxon>Bacteria</taxon>
        <taxon>Pseudomonadati</taxon>
        <taxon>Pseudomonadota</taxon>
        <taxon>Betaproteobacteria</taxon>
        <taxon>Burkholderiales</taxon>
        <taxon>Oxalobacteraceae</taxon>
        <taxon>Noviherbaspirillum</taxon>
    </lineage>
</organism>
<keyword evidence="7 10" id="KW-0238">DNA-binding</keyword>
<keyword evidence="6 10" id="KW-0229">DNA integration</keyword>
<dbReference type="PANTHER" id="PTHR30349">
    <property type="entry name" value="PHAGE INTEGRASE-RELATED"/>
    <property type="match status" value="1"/>
</dbReference>
<feature type="active site" evidence="10">
    <location>
        <position position="260"/>
    </location>
</feature>
<dbReference type="CDD" id="cd00798">
    <property type="entry name" value="INT_XerDC_C"/>
    <property type="match status" value="1"/>
</dbReference>
<dbReference type="EMBL" id="QYUN01000002">
    <property type="protein sequence ID" value="RJG04922.1"/>
    <property type="molecule type" value="Genomic_DNA"/>
</dbReference>
<comment type="subcellular location">
    <subcellularLocation>
        <location evidence="1 10">Cytoplasm</location>
    </subcellularLocation>
</comment>